<evidence type="ECO:0000259" key="3">
    <source>
        <dbReference type="Pfam" id="PF12849"/>
    </source>
</evidence>
<dbReference type="InterPro" id="IPR024370">
    <property type="entry name" value="PBP_domain"/>
</dbReference>
<evidence type="ECO:0000313" key="5">
    <source>
        <dbReference type="Proteomes" id="UP000516173"/>
    </source>
</evidence>
<keyword evidence="2" id="KW-1133">Transmembrane helix</keyword>
<dbReference type="InterPro" id="IPR050811">
    <property type="entry name" value="Phosphate_ABC_transporter"/>
</dbReference>
<keyword evidence="2" id="KW-0472">Membrane</keyword>
<dbReference type="AlphaFoldDB" id="A0A7G1KIN6"/>
<gene>
    <name evidence="4" type="ORF">NWFMUON74_26620</name>
</gene>
<reference evidence="4 5" key="1">
    <citation type="submission" date="2020-08" db="EMBL/GenBank/DDBJ databases">
        <title>Genome Sequencing of Nocardia wallacei strain FMUON74 and assembly.</title>
        <authorList>
            <person name="Toyokawa M."/>
            <person name="Uesaka K."/>
        </authorList>
    </citation>
    <scope>NUCLEOTIDE SEQUENCE [LARGE SCALE GENOMIC DNA]</scope>
    <source>
        <strain evidence="4 5">FMUON74</strain>
    </source>
</reference>
<accession>A0A7G1KIN6</accession>
<organism evidence="4 5">
    <name type="scientific">Nocardia wallacei</name>
    <dbReference type="NCBI Taxonomy" id="480035"/>
    <lineage>
        <taxon>Bacteria</taxon>
        <taxon>Bacillati</taxon>
        <taxon>Actinomycetota</taxon>
        <taxon>Actinomycetes</taxon>
        <taxon>Mycobacteriales</taxon>
        <taxon>Nocardiaceae</taxon>
        <taxon>Nocardia</taxon>
    </lineage>
</organism>
<dbReference type="Gene3D" id="3.40.190.10">
    <property type="entry name" value="Periplasmic binding protein-like II"/>
    <property type="match status" value="2"/>
</dbReference>
<dbReference type="SUPFAM" id="SSF53850">
    <property type="entry name" value="Periplasmic binding protein-like II"/>
    <property type="match status" value="1"/>
</dbReference>
<evidence type="ECO:0000313" key="4">
    <source>
        <dbReference type="EMBL" id="BCK54890.1"/>
    </source>
</evidence>
<dbReference type="PANTHER" id="PTHR30570:SF1">
    <property type="entry name" value="PHOSPHATE-BINDING PROTEIN PSTS"/>
    <property type="match status" value="1"/>
</dbReference>
<feature type="transmembrane region" description="Helical" evidence="2">
    <location>
        <begin position="29"/>
        <end position="52"/>
    </location>
</feature>
<dbReference type="KEGG" id="nwl:NWFMUON74_26620"/>
<evidence type="ECO:0000256" key="2">
    <source>
        <dbReference type="SAM" id="Phobius"/>
    </source>
</evidence>
<protein>
    <submittedName>
        <fullName evidence="4">Phosphate-binding protein</fullName>
    </submittedName>
</protein>
<keyword evidence="2" id="KW-0812">Transmembrane</keyword>
<evidence type="ECO:0000256" key="1">
    <source>
        <dbReference type="ARBA" id="ARBA00022729"/>
    </source>
</evidence>
<dbReference type="EMBL" id="AP023396">
    <property type="protein sequence ID" value="BCK54890.1"/>
    <property type="molecule type" value="Genomic_DNA"/>
</dbReference>
<keyword evidence="5" id="KW-1185">Reference proteome</keyword>
<name>A0A7G1KIN6_9NOCA</name>
<dbReference type="PANTHER" id="PTHR30570">
    <property type="entry name" value="PERIPLASMIC PHOSPHATE BINDING COMPONENT OF PHOSPHATE ABC TRANSPORTER"/>
    <property type="match status" value="1"/>
</dbReference>
<keyword evidence="1" id="KW-0732">Signal</keyword>
<dbReference type="Pfam" id="PF12849">
    <property type="entry name" value="PBP_like_2"/>
    <property type="match status" value="1"/>
</dbReference>
<feature type="transmembrane region" description="Helical" evidence="2">
    <location>
        <begin position="227"/>
        <end position="248"/>
    </location>
</feature>
<dbReference type="Proteomes" id="UP000516173">
    <property type="component" value="Chromosome"/>
</dbReference>
<sequence>MPDLARGRGRAEYGCHQRIRGEYRQVDNYLVQIGLPLVALAVSMAAFLWEFVVIRRKQLGYRVQMDTPVTGEIESVYPGVLTQIRPEDGRAEAGLKDLSVVLIRIENNGVTDIDRTDYAMPDGPVGLHLHFPQRRVVGMAVTELSEPTLGDHLEPGRGIGARVDAGQEMGIIDLPKVPMNRHDHYKIFAILQRTAGEGESPAPVLHGKLTGGRVAETRSRTGLSRTVLGFMTFLVAVIVVQFTVALLGDDPPAPDCVSGSLTLVGSSAFEPVVRDAAAAYHKGCPTARFTFAFDGSERGLARVDEEGRGNPGLLAVTDGPKGVGYPDLVPRPLAMAVFAVIVHGGLGVPDLTTEQIRELYRGRIDNWRQLGGPDQPVRLINRALGSGSRETFQQRLLAGGPVPLPQSGCRAVQVTDPPGAAACEVPLTRDMLEAVARTPGAIGYASHAEAAAAPGVVPVALDGHRPGREEAATGDYPFWGVEYAYSKGELPYDSLAAAFLRFLTDRAGKDIVRSRGDTPCEDLPQPGTCGPRP</sequence>
<feature type="domain" description="PBP" evidence="3">
    <location>
        <begin position="252"/>
        <end position="505"/>
    </location>
</feature>
<proteinExistence type="predicted"/>